<keyword evidence="6 7" id="KW-0472">Membrane</keyword>
<dbReference type="SUPFAM" id="SSF103473">
    <property type="entry name" value="MFS general substrate transporter"/>
    <property type="match status" value="1"/>
</dbReference>
<feature type="transmembrane region" description="Helical" evidence="7">
    <location>
        <begin position="374"/>
        <end position="397"/>
    </location>
</feature>
<feature type="transmembrane region" description="Helical" evidence="7">
    <location>
        <begin position="155"/>
        <end position="177"/>
    </location>
</feature>
<dbReference type="Gene3D" id="1.20.1250.20">
    <property type="entry name" value="MFS general substrate transporter like domains"/>
    <property type="match status" value="2"/>
</dbReference>
<evidence type="ECO:0000256" key="1">
    <source>
        <dbReference type="ARBA" id="ARBA00004651"/>
    </source>
</evidence>
<feature type="transmembrane region" description="Helical" evidence="7">
    <location>
        <begin position="189"/>
        <end position="210"/>
    </location>
</feature>
<keyword evidence="5 7" id="KW-1133">Transmembrane helix</keyword>
<protein>
    <submittedName>
        <fullName evidence="9">MHS family MFS transporter</fullName>
    </submittedName>
</protein>
<comment type="subcellular location">
    <subcellularLocation>
        <location evidence="1">Cell membrane</location>
        <topology evidence="1">Multi-pass membrane protein</topology>
    </subcellularLocation>
</comment>
<dbReference type="InterPro" id="IPR011701">
    <property type="entry name" value="MFS"/>
</dbReference>
<dbReference type="PROSITE" id="PS00217">
    <property type="entry name" value="SUGAR_TRANSPORT_2"/>
    <property type="match status" value="1"/>
</dbReference>
<accession>A0ABS5FYC6</accession>
<dbReference type="InterPro" id="IPR005829">
    <property type="entry name" value="Sugar_transporter_CS"/>
</dbReference>
<evidence type="ECO:0000313" key="9">
    <source>
        <dbReference type="EMBL" id="MBR0801773.1"/>
    </source>
</evidence>
<dbReference type="PROSITE" id="PS50850">
    <property type="entry name" value="MFS"/>
    <property type="match status" value="1"/>
</dbReference>
<name>A0ABS5FYC6_9BRAD</name>
<feature type="transmembrane region" description="Helical" evidence="7">
    <location>
        <begin position="334"/>
        <end position="354"/>
    </location>
</feature>
<keyword evidence="4 7" id="KW-0812">Transmembrane</keyword>
<dbReference type="CDD" id="cd17369">
    <property type="entry name" value="MFS_ShiA_like"/>
    <property type="match status" value="1"/>
</dbReference>
<comment type="caution">
    <text evidence="9">The sequence shown here is derived from an EMBL/GenBank/DDBJ whole genome shotgun (WGS) entry which is preliminary data.</text>
</comment>
<evidence type="ECO:0000256" key="2">
    <source>
        <dbReference type="ARBA" id="ARBA00022448"/>
    </source>
</evidence>
<feature type="transmembrane region" description="Helical" evidence="7">
    <location>
        <begin position="90"/>
        <end position="108"/>
    </location>
</feature>
<dbReference type="EMBL" id="JAFCJH010000107">
    <property type="protein sequence ID" value="MBR0801773.1"/>
    <property type="molecule type" value="Genomic_DNA"/>
</dbReference>
<dbReference type="RefSeq" id="WP_212495688.1">
    <property type="nucleotide sequence ID" value="NZ_JAFCJH010000107.1"/>
</dbReference>
<dbReference type="PANTHER" id="PTHR43045">
    <property type="entry name" value="SHIKIMATE TRANSPORTER"/>
    <property type="match status" value="1"/>
</dbReference>
<gene>
    <name evidence="9" type="ORF">JQ615_41270</name>
</gene>
<evidence type="ECO:0000256" key="4">
    <source>
        <dbReference type="ARBA" id="ARBA00022692"/>
    </source>
</evidence>
<feature type="transmembrane region" description="Helical" evidence="7">
    <location>
        <begin position="58"/>
        <end position="78"/>
    </location>
</feature>
<feature type="transmembrane region" description="Helical" evidence="7">
    <location>
        <begin position="309"/>
        <end position="328"/>
    </location>
</feature>
<dbReference type="Proteomes" id="UP001315278">
    <property type="component" value="Unassembled WGS sequence"/>
</dbReference>
<keyword evidence="10" id="KW-1185">Reference proteome</keyword>
<feature type="transmembrane region" description="Helical" evidence="7">
    <location>
        <begin position="114"/>
        <end position="134"/>
    </location>
</feature>
<dbReference type="InterPro" id="IPR020846">
    <property type="entry name" value="MFS_dom"/>
</dbReference>
<feature type="transmembrane region" description="Helical" evidence="7">
    <location>
        <begin position="403"/>
        <end position="423"/>
    </location>
</feature>
<evidence type="ECO:0000256" key="6">
    <source>
        <dbReference type="ARBA" id="ARBA00023136"/>
    </source>
</evidence>
<feature type="transmembrane region" description="Helical" evidence="7">
    <location>
        <begin position="16"/>
        <end position="38"/>
    </location>
</feature>
<evidence type="ECO:0000259" key="8">
    <source>
        <dbReference type="PROSITE" id="PS50850"/>
    </source>
</evidence>
<organism evidence="9 10">
    <name type="scientific">Bradyrhizobium jicamae</name>
    <dbReference type="NCBI Taxonomy" id="280332"/>
    <lineage>
        <taxon>Bacteria</taxon>
        <taxon>Pseudomonadati</taxon>
        <taxon>Pseudomonadota</taxon>
        <taxon>Alphaproteobacteria</taxon>
        <taxon>Hyphomicrobiales</taxon>
        <taxon>Nitrobacteraceae</taxon>
        <taxon>Bradyrhizobium</taxon>
    </lineage>
</organism>
<sequence length="452" mass="47771">MDSRPTISSDPRSIRTIVAASAIGTTIEWYDFLIYATAASLVLNKLFFPTEDPLVGKLISISTIGVGFFARPIGAIIISHFGDRMGRKAPLILTLVSMGLATTLIGLLPTYSSIGIAAPILLVACRLVQGLAVGGEWGGAVLIATEHSPPNKRGFYGSLVQIGFPLGMSLGTASFFALGYLDDQQFMSWGWRIPFVASAALVAIGTFIRLRIDETPDFKRVVREGKVARMPVWEAVLRHPKDILIGLGARITEISWIYVLTIFGLNYAVTTLALPRGLALGAIALGAAVELITIPLFGALSDRVGRRPIYLLGCVAAILLSFPVFWALATRDPAVVVLAFVIGMSVGHGIMYGVQASFLSEMFPSNLRYSGASLGYQIAAPIGGGLVPLAATAVVGFTGGATWPVSLLMILIASMTVVAVLVARETAPKLARLQPALSIVGDASPNTTSAML</sequence>
<evidence type="ECO:0000313" key="10">
    <source>
        <dbReference type="Proteomes" id="UP001315278"/>
    </source>
</evidence>
<evidence type="ECO:0000256" key="3">
    <source>
        <dbReference type="ARBA" id="ARBA00022475"/>
    </source>
</evidence>
<dbReference type="InterPro" id="IPR036259">
    <property type="entry name" value="MFS_trans_sf"/>
</dbReference>
<feature type="transmembrane region" description="Helical" evidence="7">
    <location>
        <begin position="277"/>
        <end position="297"/>
    </location>
</feature>
<dbReference type="Pfam" id="PF07690">
    <property type="entry name" value="MFS_1"/>
    <property type="match status" value="1"/>
</dbReference>
<keyword evidence="3" id="KW-1003">Cell membrane</keyword>
<keyword evidence="2" id="KW-0813">Transport</keyword>
<feature type="domain" description="Major facilitator superfamily (MFS) profile" evidence="8">
    <location>
        <begin position="17"/>
        <end position="431"/>
    </location>
</feature>
<evidence type="ECO:0000256" key="7">
    <source>
        <dbReference type="SAM" id="Phobius"/>
    </source>
</evidence>
<proteinExistence type="predicted"/>
<evidence type="ECO:0000256" key="5">
    <source>
        <dbReference type="ARBA" id="ARBA00022989"/>
    </source>
</evidence>
<reference evidence="10" key="1">
    <citation type="journal article" date="2021" name="ISME J.">
        <title>Evolutionary origin and ecological implication of a unique nif island in free-living Bradyrhizobium lineages.</title>
        <authorList>
            <person name="Tao J."/>
        </authorList>
    </citation>
    <scope>NUCLEOTIDE SEQUENCE [LARGE SCALE GENOMIC DNA]</scope>
    <source>
        <strain evidence="10">SZCCT0434</strain>
    </source>
</reference>
<dbReference type="PANTHER" id="PTHR43045:SF1">
    <property type="entry name" value="SHIKIMATE TRANSPORTER"/>
    <property type="match status" value="1"/>
</dbReference>